<feature type="transmembrane region" description="Helical" evidence="7">
    <location>
        <begin position="309"/>
        <end position="331"/>
    </location>
</feature>
<dbReference type="EMBL" id="WWCR01000067">
    <property type="protein sequence ID" value="MYM76122.1"/>
    <property type="molecule type" value="Genomic_DNA"/>
</dbReference>
<evidence type="ECO:0000256" key="3">
    <source>
        <dbReference type="ARBA" id="ARBA00022475"/>
    </source>
</evidence>
<name>A0A7X4H672_9BURK</name>
<feature type="transmembrane region" description="Helical" evidence="7">
    <location>
        <begin position="280"/>
        <end position="297"/>
    </location>
</feature>
<dbReference type="RefSeq" id="WP_161052606.1">
    <property type="nucleotide sequence ID" value="NZ_WWCR01000067.1"/>
</dbReference>
<dbReference type="Pfam" id="PF03601">
    <property type="entry name" value="Cons_hypoth698"/>
    <property type="match status" value="1"/>
</dbReference>
<keyword evidence="3" id="KW-1003">Cell membrane</keyword>
<keyword evidence="8" id="KW-0732">Signal</keyword>
<feature type="transmembrane region" description="Helical" evidence="7">
    <location>
        <begin position="247"/>
        <end position="268"/>
    </location>
</feature>
<accession>A0A7X4H672</accession>
<evidence type="ECO:0000256" key="2">
    <source>
        <dbReference type="ARBA" id="ARBA00007977"/>
    </source>
</evidence>
<evidence type="ECO:0000256" key="8">
    <source>
        <dbReference type="SAM" id="SignalP"/>
    </source>
</evidence>
<comment type="similarity">
    <text evidence="2">Belongs to the UPF0324 family.</text>
</comment>
<dbReference type="PANTHER" id="PTHR30106:SF2">
    <property type="entry name" value="UPF0324 INNER MEMBRANE PROTEIN YEIH"/>
    <property type="match status" value="1"/>
</dbReference>
<keyword evidence="6 7" id="KW-0472">Membrane</keyword>
<feature type="transmembrane region" description="Helical" evidence="7">
    <location>
        <begin position="29"/>
        <end position="48"/>
    </location>
</feature>
<evidence type="ECO:0000256" key="6">
    <source>
        <dbReference type="ARBA" id="ARBA00023136"/>
    </source>
</evidence>
<comment type="subcellular location">
    <subcellularLocation>
        <location evidence="1">Cell membrane</location>
        <topology evidence="1">Multi-pass membrane protein</topology>
    </subcellularLocation>
</comment>
<dbReference type="AlphaFoldDB" id="A0A7X4H672"/>
<evidence type="ECO:0000313" key="10">
    <source>
        <dbReference type="Proteomes" id="UP000469734"/>
    </source>
</evidence>
<feature type="transmembrane region" description="Helical" evidence="7">
    <location>
        <begin position="93"/>
        <end position="111"/>
    </location>
</feature>
<feature type="transmembrane region" description="Helical" evidence="7">
    <location>
        <begin position="217"/>
        <end position="235"/>
    </location>
</feature>
<dbReference type="Proteomes" id="UP000469734">
    <property type="component" value="Unassembled WGS sequence"/>
</dbReference>
<dbReference type="PANTHER" id="PTHR30106">
    <property type="entry name" value="INNER MEMBRANE PROTEIN YEIH-RELATED"/>
    <property type="match status" value="1"/>
</dbReference>
<feature type="transmembrane region" description="Helical" evidence="7">
    <location>
        <begin position="69"/>
        <end position="87"/>
    </location>
</feature>
<evidence type="ECO:0000256" key="7">
    <source>
        <dbReference type="SAM" id="Phobius"/>
    </source>
</evidence>
<dbReference type="GO" id="GO:0005886">
    <property type="term" value="C:plasma membrane"/>
    <property type="evidence" value="ECO:0007669"/>
    <property type="project" value="UniProtKB-SubCell"/>
</dbReference>
<feature type="signal peptide" evidence="8">
    <location>
        <begin position="1"/>
        <end position="19"/>
    </location>
</feature>
<sequence length="334" mass="33937">MVRKILPGLLLCAAVTAAAAGLEYVEAALFGRAWLESLVLAILLGTALRTLTPLSARWDAGIHFSAKTLLELAVLLLGATVSAGALLANGWMLLAGIAGVVMLAISCSYAIGRLSGLSAKLALLIACGNSICGNSAIAAVAPVIDADGEDVAASISFTAVLGVIVVLLLPLAMPLLSLSASQYGVFAGLTVYAVPQVLAATGAVSLTSAHVGTLVKLVRVLMLGPVVLLLSLFGPQTGDAPRQRLRLSALVPWFIAGFLALMALRSAGLLPTVLLKPAQAASSVLTVMSMAALGLGVDARSVLRAGGRVTMVVVLSLLVLCAISLGLIHFLHIA</sequence>
<feature type="transmembrane region" description="Helical" evidence="7">
    <location>
        <begin position="156"/>
        <end position="176"/>
    </location>
</feature>
<keyword evidence="5 7" id="KW-1133">Transmembrane helix</keyword>
<evidence type="ECO:0000256" key="4">
    <source>
        <dbReference type="ARBA" id="ARBA00022692"/>
    </source>
</evidence>
<evidence type="ECO:0000313" key="9">
    <source>
        <dbReference type="EMBL" id="MYM76122.1"/>
    </source>
</evidence>
<feature type="transmembrane region" description="Helical" evidence="7">
    <location>
        <begin position="183"/>
        <end position="205"/>
    </location>
</feature>
<dbReference type="InterPro" id="IPR018383">
    <property type="entry name" value="UPF0324_pro"/>
</dbReference>
<protein>
    <submittedName>
        <fullName evidence="9">Putative sulfate exporter family transporter</fullName>
    </submittedName>
</protein>
<gene>
    <name evidence="9" type="ORF">GTP56_28570</name>
</gene>
<evidence type="ECO:0000256" key="1">
    <source>
        <dbReference type="ARBA" id="ARBA00004651"/>
    </source>
</evidence>
<comment type="caution">
    <text evidence="9">The sequence shown here is derived from an EMBL/GenBank/DDBJ whole genome shotgun (WGS) entry which is preliminary data.</text>
</comment>
<organism evidence="9 10">
    <name type="scientific">Duganella margarita</name>
    <dbReference type="NCBI Taxonomy" id="2692170"/>
    <lineage>
        <taxon>Bacteria</taxon>
        <taxon>Pseudomonadati</taxon>
        <taxon>Pseudomonadota</taxon>
        <taxon>Betaproteobacteria</taxon>
        <taxon>Burkholderiales</taxon>
        <taxon>Oxalobacteraceae</taxon>
        <taxon>Telluria group</taxon>
        <taxon>Duganella</taxon>
    </lineage>
</organism>
<evidence type="ECO:0000256" key="5">
    <source>
        <dbReference type="ARBA" id="ARBA00022989"/>
    </source>
</evidence>
<reference evidence="9 10" key="1">
    <citation type="submission" date="2019-12" db="EMBL/GenBank/DDBJ databases">
        <title>Novel species isolated from a subtropical stream in China.</title>
        <authorList>
            <person name="Lu H."/>
        </authorList>
    </citation>
    <scope>NUCLEOTIDE SEQUENCE [LARGE SCALE GENOMIC DNA]</scope>
    <source>
        <strain evidence="9 10">FT134W</strain>
    </source>
</reference>
<proteinExistence type="inferred from homology"/>
<feature type="transmembrane region" description="Helical" evidence="7">
    <location>
        <begin position="123"/>
        <end position="144"/>
    </location>
</feature>
<keyword evidence="4 7" id="KW-0812">Transmembrane</keyword>
<feature type="chain" id="PRO_5031398580" evidence="8">
    <location>
        <begin position="20"/>
        <end position="334"/>
    </location>
</feature>